<dbReference type="PANTHER" id="PTHR12606:SF141">
    <property type="entry name" value="GH15225P-RELATED"/>
    <property type="match status" value="1"/>
</dbReference>
<reference evidence="6 7" key="1">
    <citation type="journal article" date="2020" name="ISME J.">
        <title>Uncovering the hidden diversity of litter-decomposition mechanisms in mushroom-forming fungi.</title>
        <authorList>
            <person name="Floudas D."/>
            <person name="Bentzer J."/>
            <person name="Ahren D."/>
            <person name="Johansson T."/>
            <person name="Persson P."/>
            <person name="Tunlid A."/>
        </authorList>
    </citation>
    <scope>NUCLEOTIDE SEQUENCE [LARGE SCALE GENOMIC DNA]</scope>
    <source>
        <strain evidence="6 7">CBS 406.79</strain>
    </source>
</reference>
<proteinExistence type="inferred from homology"/>
<evidence type="ECO:0000313" key="6">
    <source>
        <dbReference type="EMBL" id="KAF5338870.1"/>
    </source>
</evidence>
<name>A0A8H5CBW6_9AGAR</name>
<dbReference type="Gene3D" id="3.40.395.10">
    <property type="entry name" value="Adenoviral Proteinase, Chain A"/>
    <property type="match status" value="1"/>
</dbReference>
<feature type="domain" description="Ubiquitin-like protease family profile" evidence="5">
    <location>
        <begin position="191"/>
        <end position="347"/>
    </location>
</feature>
<dbReference type="Proteomes" id="UP000518752">
    <property type="component" value="Unassembled WGS sequence"/>
</dbReference>
<protein>
    <recommendedName>
        <fullName evidence="5">Ubiquitin-like protease family profile domain-containing protein</fullName>
    </recommendedName>
</protein>
<sequence length="554" mass="63755">MPRSKRKLQSKKSALPLCTLVECLPFGHTCRCNAGSLLELLALIKRCQIHLPFISLAGLSTATEYSQYQLLLDQHFSLPYFHMGDARLYTNFETQNKRLNEVASQLSTASVVQYPFTSCAKLHITLPSDSHALAVIENLRLLLRCIQTKQISLYNDWCKALDNSPETTEKMLRLFMEEAGQVSEHRWAKVAPLTLSDFTTLGVGQWLNDEVINYFIQKWCSCVGTTLGLSTFFACKILFQENSCTNAKTGTLTVADEEQAVKWCRKTLKSLCLASWDSVFIPIHENSSHWYSAYIDFRHKRIEIYDSLRDTCLANRQKPVLLRKNANLMLPNTYDCGVHTLWHLQHVLEFRRVRLGQQCNLDRLSFTDNMVGKRMRLAQEIFQDSQPVYMYNDNRGILRYMLRMFEVGSISLHDRLINSNDKIPTCDIRLCALDESWLDKDSSVFLDDRVEKLRVIDEQKSTWRKCVVEWEYRLWQSLTSPFLQSNSGLLGAFPNLEKEDISTIINDVHTRRVSRGVLNDGGSRVDDVERGRASLEEVRLAAADETIKVEEHWG</sequence>
<dbReference type="GO" id="GO:0016926">
    <property type="term" value="P:protein desumoylation"/>
    <property type="evidence" value="ECO:0007669"/>
    <property type="project" value="TreeGrafter"/>
</dbReference>
<evidence type="ECO:0000256" key="3">
    <source>
        <dbReference type="ARBA" id="ARBA00022801"/>
    </source>
</evidence>
<dbReference type="InterPro" id="IPR038765">
    <property type="entry name" value="Papain-like_cys_pep_sf"/>
</dbReference>
<evidence type="ECO:0000256" key="4">
    <source>
        <dbReference type="ARBA" id="ARBA00022807"/>
    </source>
</evidence>
<evidence type="ECO:0000259" key="5">
    <source>
        <dbReference type="PROSITE" id="PS50600"/>
    </source>
</evidence>
<dbReference type="InterPro" id="IPR003653">
    <property type="entry name" value="Peptidase_C48_C"/>
</dbReference>
<evidence type="ECO:0000256" key="2">
    <source>
        <dbReference type="ARBA" id="ARBA00022670"/>
    </source>
</evidence>
<evidence type="ECO:0000313" key="7">
    <source>
        <dbReference type="Proteomes" id="UP000518752"/>
    </source>
</evidence>
<accession>A0A8H5CBW6</accession>
<comment type="similarity">
    <text evidence="1">Belongs to the peptidase C48 family.</text>
</comment>
<dbReference type="OrthoDB" id="3052212at2759"/>
<dbReference type="PANTHER" id="PTHR12606">
    <property type="entry name" value="SENTRIN/SUMO-SPECIFIC PROTEASE"/>
    <property type="match status" value="1"/>
</dbReference>
<keyword evidence="7" id="KW-1185">Reference proteome</keyword>
<dbReference type="PROSITE" id="PS50600">
    <property type="entry name" value="ULP_PROTEASE"/>
    <property type="match status" value="1"/>
</dbReference>
<gene>
    <name evidence="6" type="ORF">D9757_015411</name>
</gene>
<dbReference type="Pfam" id="PF02902">
    <property type="entry name" value="Peptidase_C48"/>
    <property type="match status" value="1"/>
</dbReference>
<dbReference type="EMBL" id="JAACJN010000564">
    <property type="protein sequence ID" value="KAF5338870.1"/>
    <property type="molecule type" value="Genomic_DNA"/>
</dbReference>
<dbReference type="GO" id="GO:0006508">
    <property type="term" value="P:proteolysis"/>
    <property type="evidence" value="ECO:0007669"/>
    <property type="project" value="UniProtKB-KW"/>
</dbReference>
<dbReference type="SUPFAM" id="SSF54001">
    <property type="entry name" value="Cysteine proteinases"/>
    <property type="match status" value="1"/>
</dbReference>
<keyword evidence="2" id="KW-0645">Protease</keyword>
<keyword evidence="3" id="KW-0378">Hydrolase</keyword>
<organism evidence="6 7">
    <name type="scientific">Collybiopsis confluens</name>
    <dbReference type="NCBI Taxonomy" id="2823264"/>
    <lineage>
        <taxon>Eukaryota</taxon>
        <taxon>Fungi</taxon>
        <taxon>Dikarya</taxon>
        <taxon>Basidiomycota</taxon>
        <taxon>Agaricomycotina</taxon>
        <taxon>Agaricomycetes</taxon>
        <taxon>Agaricomycetidae</taxon>
        <taxon>Agaricales</taxon>
        <taxon>Marasmiineae</taxon>
        <taxon>Omphalotaceae</taxon>
        <taxon>Collybiopsis</taxon>
    </lineage>
</organism>
<comment type="caution">
    <text evidence="6">The sequence shown here is derived from an EMBL/GenBank/DDBJ whole genome shotgun (WGS) entry which is preliminary data.</text>
</comment>
<keyword evidence="4" id="KW-0788">Thiol protease</keyword>
<dbReference type="AlphaFoldDB" id="A0A8H5CBW6"/>
<dbReference type="GO" id="GO:0005634">
    <property type="term" value="C:nucleus"/>
    <property type="evidence" value="ECO:0007669"/>
    <property type="project" value="TreeGrafter"/>
</dbReference>
<evidence type="ECO:0000256" key="1">
    <source>
        <dbReference type="ARBA" id="ARBA00005234"/>
    </source>
</evidence>
<dbReference type="GO" id="GO:0016929">
    <property type="term" value="F:deSUMOylase activity"/>
    <property type="evidence" value="ECO:0007669"/>
    <property type="project" value="TreeGrafter"/>
</dbReference>